<dbReference type="KEGG" id="pog:Pogu_2308"/>
<feature type="compositionally biased region" description="Polar residues" evidence="1">
    <location>
        <begin position="60"/>
        <end position="75"/>
    </location>
</feature>
<dbReference type="STRING" id="698757.Pogu_2308"/>
<accession>H6QBI4</accession>
<dbReference type="AlphaFoldDB" id="H6QBI4"/>
<sequence>MAYNDEQYYQKQGACYDKILKGIVEALTGRKVPLSDTPSGAFVDRLKQYTKKEVEGRGRQSPNRDLNSTSNSSYA</sequence>
<name>H6QBI4_PYROT</name>
<organism evidence="2 3">
    <name type="scientific">Pyrobaculum oguniense (strain DSM 13380 / JCM 10595 / TE7)</name>
    <dbReference type="NCBI Taxonomy" id="698757"/>
    <lineage>
        <taxon>Archaea</taxon>
        <taxon>Thermoproteota</taxon>
        <taxon>Thermoprotei</taxon>
        <taxon>Thermoproteales</taxon>
        <taxon>Thermoproteaceae</taxon>
        <taxon>Pyrobaculum</taxon>
    </lineage>
</organism>
<protein>
    <submittedName>
        <fullName evidence="2">Uncharacterized protein</fullName>
    </submittedName>
</protein>
<gene>
    <name evidence="2" type="ordered locus">Pogu_2308</name>
</gene>
<evidence type="ECO:0000313" key="2">
    <source>
        <dbReference type="EMBL" id="AFA40335.1"/>
    </source>
</evidence>
<evidence type="ECO:0000313" key="3">
    <source>
        <dbReference type="Proteomes" id="UP000009062"/>
    </source>
</evidence>
<keyword evidence="3" id="KW-1185">Reference proteome</keyword>
<feature type="region of interest" description="Disordered" evidence="1">
    <location>
        <begin position="52"/>
        <end position="75"/>
    </location>
</feature>
<evidence type="ECO:0000256" key="1">
    <source>
        <dbReference type="SAM" id="MobiDB-lite"/>
    </source>
</evidence>
<reference evidence="2 3" key="1">
    <citation type="journal article" date="2012" name="Stand. Genomic Sci.">
        <title>Complete genome sequence of Pyrobaculum oguniense.</title>
        <authorList>
            <person name="Bernick D.L."/>
            <person name="Karplus K."/>
            <person name="Lui L.M."/>
            <person name="Coker J.K."/>
            <person name="Murphy J.N."/>
            <person name="Chan P.P."/>
            <person name="Cozen A.E."/>
            <person name="Lowe T.M."/>
        </authorList>
    </citation>
    <scope>NUCLEOTIDE SEQUENCE [LARGE SCALE GENOMIC DNA]</scope>
    <source>
        <strain evidence="2 3">TE7</strain>
    </source>
</reference>
<dbReference type="HOGENOM" id="CLU_2662524_0_0_2"/>
<proteinExistence type="predicted"/>
<dbReference type="Proteomes" id="UP000009062">
    <property type="component" value="Chromosome"/>
</dbReference>
<dbReference type="EMBL" id="CP003316">
    <property type="protein sequence ID" value="AFA40335.1"/>
    <property type="molecule type" value="Genomic_DNA"/>
</dbReference>